<gene>
    <name evidence="12" type="ORF">CBM2634_B70042</name>
</gene>
<evidence type="ECO:0000256" key="8">
    <source>
        <dbReference type="ARBA" id="ARBA00023114"/>
    </source>
</evidence>
<evidence type="ECO:0000259" key="11">
    <source>
        <dbReference type="Pfam" id="PF13609"/>
    </source>
</evidence>
<name>A0A375JB17_9BURK</name>
<dbReference type="InterPro" id="IPR023614">
    <property type="entry name" value="Porin_dom_sf"/>
</dbReference>
<dbReference type="GO" id="GO:0046930">
    <property type="term" value="C:pore complex"/>
    <property type="evidence" value="ECO:0007669"/>
    <property type="project" value="UniProtKB-KW"/>
</dbReference>
<accession>A0A375JB17</accession>
<keyword evidence="3" id="KW-0813">Transport</keyword>
<dbReference type="PANTHER" id="PTHR34501:SF9">
    <property type="entry name" value="MAJOR OUTER MEMBRANE PROTEIN P.IA"/>
    <property type="match status" value="1"/>
</dbReference>
<keyword evidence="9" id="KW-0472">Membrane</keyword>
<dbReference type="InterPro" id="IPR033900">
    <property type="entry name" value="Gram_neg_porin_domain"/>
</dbReference>
<keyword evidence="7" id="KW-0406">Ion transport</keyword>
<evidence type="ECO:0000256" key="4">
    <source>
        <dbReference type="ARBA" id="ARBA00022452"/>
    </source>
</evidence>
<evidence type="ECO:0000256" key="2">
    <source>
        <dbReference type="ARBA" id="ARBA00011233"/>
    </source>
</evidence>
<evidence type="ECO:0000256" key="1">
    <source>
        <dbReference type="ARBA" id="ARBA00004571"/>
    </source>
</evidence>
<dbReference type="GO" id="GO:0006811">
    <property type="term" value="P:monoatomic ion transport"/>
    <property type="evidence" value="ECO:0007669"/>
    <property type="project" value="UniProtKB-KW"/>
</dbReference>
<keyword evidence="6" id="KW-0732">Signal</keyword>
<keyword evidence="4" id="KW-1134">Transmembrane beta strand</keyword>
<evidence type="ECO:0000256" key="10">
    <source>
        <dbReference type="ARBA" id="ARBA00023237"/>
    </source>
</evidence>
<dbReference type="Gene3D" id="2.40.160.10">
    <property type="entry name" value="Porin"/>
    <property type="match status" value="1"/>
</dbReference>
<reference evidence="12 13" key="1">
    <citation type="submission" date="2018-01" db="EMBL/GenBank/DDBJ databases">
        <authorList>
            <person name="Gaut B.S."/>
            <person name="Morton B.R."/>
            <person name="Clegg M.T."/>
            <person name="Duvall M.R."/>
        </authorList>
    </citation>
    <scope>NUCLEOTIDE SEQUENCE [LARGE SCALE GENOMIC DNA]</scope>
    <source>
        <strain evidence="12">Cupriavidus taiwanensis cmp 52</strain>
    </source>
</reference>
<dbReference type="EMBL" id="OVTA01000048">
    <property type="protein sequence ID" value="SPS01952.1"/>
    <property type="molecule type" value="Genomic_DNA"/>
</dbReference>
<keyword evidence="8" id="KW-0626">Porin</keyword>
<sequence>MLFDVSYIKHKRDRDDIRFRHPQWDRSTRPKHQKTENGRKLVDETCTNRRGAACGLPLLASAQSAQSSVTLYGVIDSGVEYVSNVGANGDGLVRMPNNTATVPSRWGIRGTEDLGGGLKGLFVLESGFSPDTGSANQGGRLFGRQALVGLSNPYGQLSFGRQYTMLFWAILDSDILGPNVYGSGSLDSYLPNTRADNAVAYKAHFKGFVVGATYSFGRDAVNAGPSPAGTNCAGENPADKKACREWSAMIGYDNKSWSVIAAYDSQRGGPGAFGGLTSSNLTDDRLSLGGYMLLKNTKLGAGWIRRDNEGSPTPVSDLYYAGVSHDITPAVNLAGQVYFLNYHGSDNQAMLYALRATYSFSKRTSVYATGGFINNGGQLAMSVSGGSPGSAPRPGENQWGSMLGIKHIF</sequence>
<feature type="domain" description="Porin" evidence="11">
    <location>
        <begin position="57"/>
        <end position="377"/>
    </location>
</feature>
<dbReference type="PRINTS" id="PR00184">
    <property type="entry name" value="NEISSPPORIN"/>
</dbReference>
<evidence type="ECO:0000313" key="13">
    <source>
        <dbReference type="Proteomes" id="UP000256805"/>
    </source>
</evidence>
<dbReference type="GO" id="GO:0009279">
    <property type="term" value="C:cell outer membrane"/>
    <property type="evidence" value="ECO:0007669"/>
    <property type="project" value="UniProtKB-SubCell"/>
</dbReference>
<dbReference type="AlphaFoldDB" id="A0A375JB17"/>
<comment type="subcellular location">
    <subcellularLocation>
        <location evidence="1">Cell outer membrane</location>
        <topology evidence="1">Multi-pass membrane protein</topology>
    </subcellularLocation>
</comment>
<evidence type="ECO:0000313" key="12">
    <source>
        <dbReference type="EMBL" id="SPS01952.1"/>
    </source>
</evidence>
<evidence type="ECO:0000256" key="3">
    <source>
        <dbReference type="ARBA" id="ARBA00022448"/>
    </source>
</evidence>
<evidence type="ECO:0000256" key="5">
    <source>
        <dbReference type="ARBA" id="ARBA00022692"/>
    </source>
</evidence>
<dbReference type="GO" id="GO:0015288">
    <property type="term" value="F:porin activity"/>
    <property type="evidence" value="ECO:0007669"/>
    <property type="project" value="UniProtKB-KW"/>
</dbReference>
<evidence type="ECO:0000256" key="9">
    <source>
        <dbReference type="ARBA" id="ARBA00023136"/>
    </source>
</evidence>
<organism evidence="12 13">
    <name type="scientific">Cupriavidus taiwanensis</name>
    <dbReference type="NCBI Taxonomy" id="164546"/>
    <lineage>
        <taxon>Bacteria</taxon>
        <taxon>Pseudomonadati</taxon>
        <taxon>Pseudomonadota</taxon>
        <taxon>Betaproteobacteria</taxon>
        <taxon>Burkholderiales</taxon>
        <taxon>Burkholderiaceae</taxon>
        <taxon>Cupriavidus</taxon>
    </lineage>
</organism>
<dbReference type="CDD" id="cd00342">
    <property type="entry name" value="gram_neg_porins"/>
    <property type="match status" value="1"/>
</dbReference>
<dbReference type="InterPro" id="IPR002299">
    <property type="entry name" value="Porin_Neis"/>
</dbReference>
<dbReference type="InterPro" id="IPR050298">
    <property type="entry name" value="Gram-neg_bact_OMP"/>
</dbReference>
<evidence type="ECO:0000256" key="6">
    <source>
        <dbReference type="ARBA" id="ARBA00022729"/>
    </source>
</evidence>
<evidence type="ECO:0000256" key="7">
    <source>
        <dbReference type="ARBA" id="ARBA00023065"/>
    </source>
</evidence>
<proteinExistence type="predicted"/>
<dbReference type="Proteomes" id="UP000256805">
    <property type="component" value="Unassembled WGS sequence"/>
</dbReference>
<dbReference type="SUPFAM" id="SSF56935">
    <property type="entry name" value="Porins"/>
    <property type="match status" value="1"/>
</dbReference>
<comment type="subunit">
    <text evidence="2">Homotrimer.</text>
</comment>
<dbReference type="Pfam" id="PF13609">
    <property type="entry name" value="Porin_4"/>
    <property type="match status" value="1"/>
</dbReference>
<keyword evidence="5 12" id="KW-0812">Transmembrane</keyword>
<protein>
    <submittedName>
        <fullName evidence="12">Putative PORIN TRANSMEMBRANE PROTEIN</fullName>
    </submittedName>
</protein>
<dbReference type="PANTHER" id="PTHR34501">
    <property type="entry name" value="PROTEIN YDDL-RELATED"/>
    <property type="match status" value="1"/>
</dbReference>
<keyword evidence="10" id="KW-0998">Cell outer membrane</keyword>